<reference evidence="1 2" key="1">
    <citation type="submission" date="2018-09" db="EMBL/GenBank/DDBJ databases">
        <title>Metagenome Assembled Genomes from an Advanced Water Purification Facility.</title>
        <authorList>
            <person name="Stamps B.W."/>
            <person name="Spear J.R."/>
        </authorList>
    </citation>
    <scope>NUCLEOTIDE SEQUENCE [LARGE SCALE GENOMIC DNA]</scope>
    <source>
        <strain evidence="1">Bin_52_1</strain>
    </source>
</reference>
<dbReference type="Proteomes" id="UP000321110">
    <property type="component" value="Unassembled WGS sequence"/>
</dbReference>
<dbReference type="AlphaFoldDB" id="A0A5C7W5Z8"/>
<evidence type="ECO:0000313" key="1">
    <source>
        <dbReference type="EMBL" id="TXI32092.1"/>
    </source>
</evidence>
<comment type="caution">
    <text evidence="1">The sequence shown here is derived from an EMBL/GenBank/DDBJ whole genome shotgun (WGS) entry which is preliminary data.</text>
</comment>
<organism evidence="1 2">
    <name type="scientific">Aquipseudomonas alcaligenes</name>
    <name type="common">Pseudomonas alcaligenes</name>
    <dbReference type="NCBI Taxonomy" id="43263"/>
    <lineage>
        <taxon>Bacteria</taxon>
        <taxon>Pseudomonadati</taxon>
        <taxon>Pseudomonadota</taxon>
        <taxon>Gammaproteobacteria</taxon>
        <taxon>Pseudomonadales</taxon>
        <taxon>Pseudomonadaceae</taxon>
        <taxon>Aquipseudomonas</taxon>
    </lineage>
</organism>
<protein>
    <submittedName>
        <fullName evidence="1">Uncharacterized protein</fullName>
    </submittedName>
</protein>
<gene>
    <name evidence="1" type="ORF">E6Q69_09785</name>
</gene>
<evidence type="ECO:0000313" key="2">
    <source>
        <dbReference type="Proteomes" id="UP000321110"/>
    </source>
</evidence>
<proteinExistence type="predicted"/>
<sequence length="284" mass="32258">MDTVVNLDGICYLFETQAGKTRLKVLSETTPTTDTDPVDINLPHAWLITRKNGTPLFAIRPDECERPFRIMTAEQLYAEKIQWFEPLADNYRELIWNNPDSSVPGSDSYVAYKHLSWADIITFSIIERWSIQFRPGADGDWKHHPQGGDKYLLVNIEGHPFWADGVGQIPFAVNTYKKFARTSGDKNIAILETVDTGINAGDGIPYLGEADHSNSYDNFMVLRGSLWASENYQIITTIAKVYGRGQEFGIEKHEVEYRPTSDNKLRSTVTQESVSKYAVWNVKK</sequence>
<name>A0A5C7W5Z8_AQUAC</name>
<dbReference type="EMBL" id="SSFO01000163">
    <property type="protein sequence ID" value="TXI32092.1"/>
    <property type="molecule type" value="Genomic_DNA"/>
</dbReference>
<accession>A0A5C7W5Z8</accession>